<gene>
    <name evidence="2" type="ORF">K1720_02825</name>
</gene>
<dbReference type="PANTHER" id="PTHR10704:SF44">
    <property type="entry name" value="LD35051P-RELATED"/>
    <property type="match status" value="1"/>
</dbReference>
<evidence type="ECO:0000259" key="1">
    <source>
        <dbReference type="Pfam" id="PF00685"/>
    </source>
</evidence>
<dbReference type="GO" id="GO:0001517">
    <property type="term" value="F:N-acetylglucosamine 6-O-sulfotransferase activity"/>
    <property type="evidence" value="ECO:0007669"/>
    <property type="project" value="TreeGrafter"/>
</dbReference>
<accession>A0A9E7SD35</accession>
<dbReference type="KEGG" id="thei:K1720_02825"/>
<dbReference type="AlphaFoldDB" id="A0A9E7SD35"/>
<dbReference type="InterPro" id="IPR027417">
    <property type="entry name" value="P-loop_NTPase"/>
</dbReference>
<sequence>MSNEVKKPIFIVGTGRSGSTVFHRVFSTHPNVAWFSYVLKRFPDKIILNKLIMYSLDIPLINKITKKTGPGEVYQFWDYHCKGFSNPCRDLRADDVTVEIKRKLPIEFSKTLTKKRNRLLIKITGWPRIGFLHEIFEDAKFIHLIRDGRAVAYSLLQQPWWWGWRGPPNWRLGELPPQYKAEWEKYQKSFIVLAGIYWKILLDAMEEAKKSIPKENYLEIKYEDLCEDPVEVFKNAVEFTELKWDQKFEERIRKHRWISGNEKWRNGLTDYQKQILEEVLKDHLKKYGYL</sequence>
<dbReference type="GO" id="GO:0006790">
    <property type="term" value="P:sulfur compound metabolic process"/>
    <property type="evidence" value="ECO:0007669"/>
    <property type="project" value="TreeGrafter"/>
</dbReference>
<reference evidence="2 3" key="1">
    <citation type="submission" date="2021-08" db="EMBL/GenBank/DDBJ databases">
        <title>Thermococcus onnuriiensis IOH2.</title>
        <authorList>
            <person name="Park Y.-J."/>
        </authorList>
    </citation>
    <scope>NUCLEOTIDE SEQUENCE [LARGE SCALE GENOMIC DNA]</scope>
    <source>
        <strain evidence="2 3">IOH2</strain>
    </source>
</reference>
<keyword evidence="3" id="KW-1185">Reference proteome</keyword>
<dbReference type="GeneID" id="72777243"/>
<dbReference type="InterPro" id="IPR051135">
    <property type="entry name" value="Gal/GlcNAc/GalNAc_ST"/>
</dbReference>
<organism evidence="2 3">
    <name type="scientific">Thermococcus argininiproducens</name>
    <dbReference type="NCBI Taxonomy" id="2866384"/>
    <lineage>
        <taxon>Archaea</taxon>
        <taxon>Methanobacteriati</taxon>
        <taxon>Methanobacteriota</taxon>
        <taxon>Thermococci</taxon>
        <taxon>Thermococcales</taxon>
        <taxon>Thermococcaceae</taxon>
        <taxon>Thermococcus</taxon>
    </lineage>
</organism>
<name>A0A9E7SD35_9EURY</name>
<dbReference type="InterPro" id="IPR000863">
    <property type="entry name" value="Sulfotransferase_dom"/>
</dbReference>
<dbReference type="SUPFAM" id="SSF52540">
    <property type="entry name" value="P-loop containing nucleoside triphosphate hydrolases"/>
    <property type="match status" value="1"/>
</dbReference>
<dbReference type="GO" id="GO:0006044">
    <property type="term" value="P:N-acetylglucosamine metabolic process"/>
    <property type="evidence" value="ECO:0007669"/>
    <property type="project" value="TreeGrafter"/>
</dbReference>
<evidence type="ECO:0000313" key="3">
    <source>
        <dbReference type="Proteomes" id="UP001056425"/>
    </source>
</evidence>
<dbReference type="EMBL" id="CP080572">
    <property type="protein sequence ID" value="USH00416.1"/>
    <property type="molecule type" value="Genomic_DNA"/>
</dbReference>
<dbReference type="Gene3D" id="3.40.50.300">
    <property type="entry name" value="P-loop containing nucleotide triphosphate hydrolases"/>
    <property type="match status" value="1"/>
</dbReference>
<proteinExistence type="predicted"/>
<dbReference type="RefSeq" id="WP_251949710.1">
    <property type="nucleotide sequence ID" value="NZ_CP080572.1"/>
</dbReference>
<feature type="domain" description="Sulfotransferase" evidence="1">
    <location>
        <begin position="7"/>
        <end position="255"/>
    </location>
</feature>
<dbReference type="Pfam" id="PF00685">
    <property type="entry name" value="Sulfotransfer_1"/>
    <property type="match status" value="1"/>
</dbReference>
<protein>
    <submittedName>
        <fullName evidence="2">Sulfotransferase</fullName>
    </submittedName>
</protein>
<evidence type="ECO:0000313" key="2">
    <source>
        <dbReference type="EMBL" id="USH00416.1"/>
    </source>
</evidence>
<dbReference type="PANTHER" id="PTHR10704">
    <property type="entry name" value="CARBOHYDRATE SULFOTRANSFERASE"/>
    <property type="match status" value="1"/>
</dbReference>
<dbReference type="Proteomes" id="UP001056425">
    <property type="component" value="Chromosome"/>
</dbReference>